<comment type="caution">
    <text evidence="2">The sequence shown here is derived from an EMBL/GenBank/DDBJ whole genome shotgun (WGS) entry which is preliminary data.</text>
</comment>
<sequence length="308" mass="33004">MGATRSQPTAPGPSALMRHESREVPLEALQVAQEAARQVFFAHEVGRRTGSGRRHRRPHGARRIARCPRGAGGGSRAPPSGRRRSRRAPGIHGAVRCRVAVGVVVGLRGGQHCFLRLSTVLGATAFPRGLRGRGGPGALVLAQRVLQVSGERCPTARSPWPEVQSFGGIHHVLRSRGPGVYRLASRFSRDAWCARLRSGAWSAAEGPRCQPVVGQAQTEGGFVDESVGSCSAVLIGMAPIASAMRSRPGRTCGRGDRSFVHGKEQHPLQGTYPSLFQREDMNGEQRRRRQGAGCSCMCCCPVLASRST</sequence>
<accession>A0A250VUU5</accession>
<organism evidence="2 3">
    <name type="scientific">Streptomyces olivochromogenes</name>
    <dbReference type="NCBI Taxonomy" id="1963"/>
    <lineage>
        <taxon>Bacteria</taxon>
        <taxon>Bacillati</taxon>
        <taxon>Actinomycetota</taxon>
        <taxon>Actinomycetes</taxon>
        <taxon>Kitasatosporales</taxon>
        <taxon>Streptomycetaceae</taxon>
        <taxon>Streptomyces</taxon>
    </lineage>
</organism>
<feature type="region of interest" description="Disordered" evidence="1">
    <location>
        <begin position="1"/>
        <end position="20"/>
    </location>
</feature>
<dbReference type="EMBL" id="BDQI01000043">
    <property type="protein sequence ID" value="GAX57997.1"/>
    <property type="molecule type" value="Genomic_DNA"/>
</dbReference>
<dbReference type="AlphaFoldDB" id="A0A250VUU5"/>
<reference evidence="3" key="1">
    <citation type="submission" date="2017-05" db="EMBL/GenBank/DDBJ databases">
        <title>Streptomyces olivochromogenes NBRC 3561 whole genome shotgun sequence.</title>
        <authorList>
            <person name="Dohra H."/>
            <person name="Kodani S."/>
        </authorList>
    </citation>
    <scope>NUCLEOTIDE SEQUENCE [LARGE SCALE GENOMIC DNA]</scope>
    <source>
        <strain evidence="3">NBRC 3561</strain>
    </source>
</reference>
<evidence type="ECO:0000313" key="2">
    <source>
        <dbReference type="EMBL" id="GAX57997.1"/>
    </source>
</evidence>
<keyword evidence="3" id="KW-1185">Reference proteome</keyword>
<dbReference type="Proteomes" id="UP000217446">
    <property type="component" value="Unassembled WGS sequence"/>
</dbReference>
<proteinExistence type="predicted"/>
<feature type="compositionally biased region" description="Basic residues" evidence="1">
    <location>
        <begin position="50"/>
        <end position="66"/>
    </location>
</feature>
<feature type="region of interest" description="Disordered" evidence="1">
    <location>
        <begin position="47"/>
        <end position="89"/>
    </location>
</feature>
<gene>
    <name evidence="2" type="ORF">SO3561_09568</name>
</gene>
<protein>
    <submittedName>
        <fullName evidence="2">Uncharacterized protein</fullName>
    </submittedName>
</protein>
<evidence type="ECO:0000313" key="3">
    <source>
        <dbReference type="Proteomes" id="UP000217446"/>
    </source>
</evidence>
<name>A0A250VUU5_STROL</name>
<evidence type="ECO:0000256" key="1">
    <source>
        <dbReference type="SAM" id="MobiDB-lite"/>
    </source>
</evidence>